<evidence type="ECO:0000313" key="5">
    <source>
        <dbReference type="Proteomes" id="UP000189580"/>
    </source>
</evidence>
<proteinExistence type="inferred from homology"/>
<dbReference type="Pfam" id="PF01557">
    <property type="entry name" value="FAA_hydrolase"/>
    <property type="match status" value="1"/>
</dbReference>
<accession>A0A167EZ13</accession>
<dbReference type="Gene3D" id="3.90.850.10">
    <property type="entry name" value="Fumarylacetoacetase-like, C-terminal domain"/>
    <property type="match status" value="1"/>
</dbReference>
<protein>
    <submittedName>
        <fullName evidence="4">Fmp41p</fullName>
    </submittedName>
</protein>
<sequence length="294" mass="32130">MVAWKRLIRFVATDGKVYRGEPIISENQDLGKLAEDGTKLSAKLIKGDDIFSEDTVVTNEVLEVSKLLGPLAPTDVPIVKCVGLNYMKHIQEGGRTPPPYPSIFYKPNFAVADHGEDIPIPKISQENQLDYEGELCVVIGKTGKDIKEEDALSYVAGYTAGNDVSARTWQRDPKYAGGVPQWGFSKSFDKYAPLGPVLVSTSEIQNPGTLELKTLVNGEVRQHTNTDDLLFNVAKIIAFISQGTTLEKGTVIMTGTPSGVAMGMKPTPKYLHANDVVEVYISSIGTLKNKMHFI</sequence>
<dbReference type="FunFam" id="3.90.850.10:FF:000002">
    <property type="entry name" value="2-hydroxyhepta-2,4-diene-1,7-dioate isomerase"/>
    <property type="match status" value="1"/>
</dbReference>
<evidence type="ECO:0000256" key="2">
    <source>
        <dbReference type="ARBA" id="ARBA00022723"/>
    </source>
</evidence>
<dbReference type="PANTHER" id="PTHR11820:SF100">
    <property type="entry name" value="FUMARYLACETOACETATE HYDROLASE FAMILY PROTEIN (AFU_ORTHOLOGUE AFUA_4G01490)"/>
    <property type="match status" value="1"/>
</dbReference>
<comment type="similarity">
    <text evidence="1">Belongs to the FAH family.</text>
</comment>
<feature type="domain" description="Fumarylacetoacetase-like C-terminal" evidence="3">
    <location>
        <begin position="80"/>
        <end position="290"/>
    </location>
</feature>
<evidence type="ECO:0000313" key="4">
    <source>
        <dbReference type="EMBL" id="ANB14626.1"/>
    </source>
</evidence>
<evidence type="ECO:0000256" key="1">
    <source>
        <dbReference type="ARBA" id="ARBA00010211"/>
    </source>
</evidence>
<reference evidence="4 5" key="1">
    <citation type="submission" date="2016-02" db="EMBL/GenBank/DDBJ databases">
        <title>Complete genome sequence and transcriptome regulation of the pentose utilising yeast Sugiyamaella lignohabitans.</title>
        <authorList>
            <person name="Bellasio M."/>
            <person name="Peymann A."/>
            <person name="Valli M."/>
            <person name="Sipitzky M."/>
            <person name="Graf A."/>
            <person name="Sauer M."/>
            <person name="Marx H."/>
            <person name="Mattanovich D."/>
        </authorList>
    </citation>
    <scope>NUCLEOTIDE SEQUENCE [LARGE SCALE GENOMIC DNA]</scope>
    <source>
        <strain evidence="4 5">CBS 10342</strain>
    </source>
</reference>
<dbReference type="GO" id="GO:0046872">
    <property type="term" value="F:metal ion binding"/>
    <property type="evidence" value="ECO:0007669"/>
    <property type="project" value="UniProtKB-KW"/>
</dbReference>
<dbReference type="PANTHER" id="PTHR11820">
    <property type="entry name" value="ACYLPYRUVASE"/>
    <property type="match status" value="1"/>
</dbReference>
<keyword evidence="5" id="KW-1185">Reference proteome</keyword>
<dbReference type="KEGG" id="slb:AWJ20_2231"/>
<evidence type="ECO:0000259" key="3">
    <source>
        <dbReference type="Pfam" id="PF01557"/>
    </source>
</evidence>
<dbReference type="SUPFAM" id="SSF56529">
    <property type="entry name" value="FAH"/>
    <property type="match status" value="1"/>
</dbReference>
<dbReference type="EMBL" id="CP014503">
    <property type="protein sequence ID" value="ANB14626.1"/>
    <property type="molecule type" value="Genomic_DNA"/>
</dbReference>
<keyword evidence="2" id="KW-0479">Metal-binding</keyword>
<gene>
    <name evidence="4" type="primary">FMP41</name>
    <name evidence="4" type="ORF">AWJ20_2231</name>
</gene>
<dbReference type="GO" id="GO:0006107">
    <property type="term" value="P:oxaloacetate metabolic process"/>
    <property type="evidence" value="ECO:0007669"/>
    <property type="project" value="UniProtKB-ARBA"/>
</dbReference>
<organism evidence="4 5">
    <name type="scientific">Sugiyamaella lignohabitans</name>
    <dbReference type="NCBI Taxonomy" id="796027"/>
    <lineage>
        <taxon>Eukaryota</taxon>
        <taxon>Fungi</taxon>
        <taxon>Dikarya</taxon>
        <taxon>Ascomycota</taxon>
        <taxon>Saccharomycotina</taxon>
        <taxon>Dipodascomycetes</taxon>
        <taxon>Dipodascales</taxon>
        <taxon>Trichomonascaceae</taxon>
        <taxon>Sugiyamaella</taxon>
    </lineage>
</organism>
<dbReference type="InterPro" id="IPR036663">
    <property type="entry name" value="Fumarylacetoacetase_C_sf"/>
</dbReference>
<dbReference type="GeneID" id="30034120"/>
<name>A0A167EZ13_9ASCO</name>
<dbReference type="GO" id="GO:0050163">
    <property type="term" value="F:oxaloacetate tautomerase activity"/>
    <property type="evidence" value="ECO:0007669"/>
    <property type="project" value="UniProtKB-ARBA"/>
</dbReference>
<dbReference type="Proteomes" id="UP000189580">
    <property type="component" value="Chromosome b"/>
</dbReference>
<dbReference type="RefSeq" id="XP_018737103.1">
    <property type="nucleotide sequence ID" value="XM_018879162.1"/>
</dbReference>
<dbReference type="OrthoDB" id="411064at2759"/>
<dbReference type="AlphaFoldDB" id="A0A167EZ13"/>
<dbReference type="InterPro" id="IPR011234">
    <property type="entry name" value="Fumarylacetoacetase-like_C"/>
</dbReference>